<accession>A0A401PXW3</accession>
<sequence length="111" mass="12845">MLTSCSCPVEKEEFAGSWVIPRVEDGLSEGEDEDPKRKSNIKDTAFWKSSVSDGKRITHHRTCNVSWNLQVHPTMKQEADIYSQIKKNTTLSKIEKMLTAYVSRQIYFQKF</sequence>
<evidence type="ECO:0000313" key="1">
    <source>
        <dbReference type="EMBL" id="GCB77997.1"/>
    </source>
</evidence>
<name>A0A401PXW3_SCYTO</name>
<dbReference type="EMBL" id="BFAA01010365">
    <property type="protein sequence ID" value="GCB77997.1"/>
    <property type="molecule type" value="Genomic_DNA"/>
</dbReference>
<keyword evidence="2" id="KW-1185">Reference proteome</keyword>
<protein>
    <submittedName>
        <fullName evidence="1">Uncharacterized protein</fullName>
    </submittedName>
</protein>
<dbReference type="AlphaFoldDB" id="A0A401PXW3"/>
<dbReference type="Proteomes" id="UP000288216">
    <property type="component" value="Unassembled WGS sequence"/>
</dbReference>
<dbReference type="OrthoDB" id="10660436at2759"/>
<proteinExistence type="predicted"/>
<evidence type="ECO:0000313" key="2">
    <source>
        <dbReference type="Proteomes" id="UP000288216"/>
    </source>
</evidence>
<organism evidence="1 2">
    <name type="scientific">Scyliorhinus torazame</name>
    <name type="common">Cloudy catshark</name>
    <name type="synonym">Catulus torazame</name>
    <dbReference type="NCBI Taxonomy" id="75743"/>
    <lineage>
        <taxon>Eukaryota</taxon>
        <taxon>Metazoa</taxon>
        <taxon>Chordata</taxon>
        <taxon>Craniata</taxon>
        <taxon>Vertebrata</taxon>
        <taxon>Chondrichthyes</taxon>
        <taxon>Elasmobranchii</taxon>
        <taxon>Galeomorphii</taxon>
        <taxon>Galeoidea</taxon>
        <taxon>Carcharhiniformes</taxon>
        <taxon>Scyliorhinidae</taxon>
        <taxon>Scyliorhinus</taxon>
    </lineage>
</organism>
<gene>
    <name evidence="1" type="ORF">scyTo_0016771</name>
</gene>
<comment type="caution">
    <text evidence="1">The sequence shown here is derived from an EMBL/GenBank/DDBJ whole genome shotgun (WGS) entry which is preliminary data.</text>
</comment>
<reference evidence="1 2" key="1">
    <citation type="journal article" date="2018" name="Nat. Ecol. Evol.">
        <title>Shark genomes provide insights into elasmobranch evolution and the origin of vertebrates.</title>
        <authorList>
            <person name="Hara Y"/>
            <person name="Yamaguchi K"/>
            <person name="Onimaru K"/>
            <person name="Kadota M"/>
            <person name="Koyanagi M"/>
            <person name="Keeley SD"/>
            <person name="Tatsumi K"/>
            <person name="Tanaka K"/>
            <person name="Motone F"/>
            <person name="Kageyama Y"/>
            <person name="Nozu R"/>
            <person name="Adachi N"/>
            <person name="Nishimura O"/>
            <person name="Nakagawa R"/>
            <person name="Tanegashima C"/>
            <person name="Kiyatake I"/>
            <person name="Matsumoto R"/>
            <person name="Murakumo K"/>
            <person name="Nishida K"/>
            <person name="Terakita A"/>
            <person name="Kuratani S"/>
            <person name="Sato K"/>
            <person name="Hyodo S Kuraku.S."/>
        </authorList>
    </citation>
    <scope>NUCLEOTIDE SEQUENCE [LARGE SCALE GENOMIC DNA]</scope>
</reference>